<feature type="transmembrane region" description="Helical" evidence="1">
    <location>
        <begin position="12"/>
        <end position="30"/>
    </location>
</feature>
<dbReference type="Proteomes" id="UP000291917">
    <property type="component" value="Unassembled WGS sequence"/>
</dbReference>
<feature type="transmembrane region" description="Helical" evidence="1">
    <location>
        <begin position="36"/>
        <end position="57"/>
    </location>
</feature>
<keyword evidence="1" id="KW-1133">Transmembrane helix</keyword>
<evidence type="ECO:0000313" key="3">
    <source>
        <dbReference type="Proteomes" id="UP000291917"/>
    </source>
</evidence>
<organism evidence="2 3">
    <name type="scientific">Bacteroides eggerthii</name>
    <dbReference type="NCBI Taxonomy" id="28111"/>
    <lineage>
        <taxon>Bacteria</taxon>
        <taxon>Pseudomonadati</taxon>
        <taxon>Bacteroidota</taxon>
        <taxon>Bacteroidia</taxon>
        <taxon>Bacteroidales</taxon>
        <taxon>Bacteroidaceae</taxon>
        <taxon>Bacteroides</taxon>
    </lineage>
</organism>
<keyword evidence="1" id="KW-0472">Membrane</keyword>
<reference evidence="2 3" key="1">
    <citation type="journal article" date="2019" name="Science, e1252229">
        <title>Invertible promoters mediate bacterial phase variation, antibiotic resistance, and host adaptation in the gut.</title>
        <authorList>
            <person name="Jiang X."/>
            <person name="Hall A.B."/>
            <person name="Arthur T.D."/>
            <person name="Plichta D.R."/>
            <person name="Covington C.T."/>
            <person name="Poyet M."/>
            <person name="Crothers J."/>
            <person name="Moses P.L."/>
            <person name="Tolonen A.C."/>
            <person name="Vlamakis H."/>
            <person name="Alm E.J."/>
            <person name="Xavier R.J."/>
        </authorList>
    </citation>
    <scope>NUCLEOTIDE SEQUENCE [LARGE SCALE GENOMIC DNA]</scope>
    <source>
        <strain evidence="3">bj_0095</strain>
    </source>
</reference>
<evidence type="ECO:0008006" key="4">
    <source>
        <dbReference type="Google" id="ProtNLM"/>
    </source>
</evidence>
<comment type="caution">
    <text evidence="2">The sequence shown here is derived from an EMBL/GenBank/DDBJ whole genome shotgun (WGS) entry which is preliminary data.</text>
</comment>
<dbReference type="AlphaFoldDB" id="A0A4Q5GSJ3"/>
<accession>A0A4Q5GSJ3</accession>
<evidence type="ECO:0000313" key="2">
    <source>
        <dbReference type="EMBL" id="RYT70642.1"/>
    </source>
</evidence>
<proteinExistence type="predicted"/>
<keyword evidence="1" id="KW-0812">Transmembrane</keyword>
<evidence type="ECO:0000256" key="1">
    <source>
        <dbReference type="SAM" id="Phobius"/>
    </source>
</evidence>
<name>A0A4Q5GSJ3_9BACE</name>
<dbReference type="EMBL" id="RCXL01000026">
    <property type="protein sequence ID" value="RYT70642.1"/>
    <property type="molecule type" value="Genomic_DNA"/>
</dbReference>
<protein>
    <recommendedName>
        <fullName evidence="4">Transmembrane protein</fullName>
    </recommendedName>
</protein>
<sequence>MIMKKKKNRIYIYIVAFILLSILRIDFNLLPRIDSIPIAITRIGNALIMVASIGYLLERFLVNVYYKDANNKEIKDWLAYLVFAVFAANCIVLYFTK</sequence>
<gene>
    <name evidence="2" type="ORF">EAJ03_14970</name>
</gene>
<feature type="transmembrane region" description="Helical" evidence="1">
    <location>
        <begin position="77"/>
        <end position="96"/>
    </location>
</feature>